<gene>
    <name evidence="3" type="primary">LOC108632865</name>
</gene>
<organism evidence="2 3">
    <name type="scientific">Ceratina calcarata</name>
    <dbReference type="NCBI Taxonomy" id="156304"/>
    <lineage>
        <taxon>Eukaryota</taxon>
        <taxon>Metazoa</taxon>
        <taxon>Ecdysozoa</taxon>
        <taxon>Arthropoda</taxon>
        <taxon>Hexapoda</taxon>
        <taxon>Insecta</taxon>
        <taxon>Pterygota</taxon>
        <taxon>Neoptera</taxon>
        <taxon>Endopterygota</taxon>
        <taxon>Hymenoptera</taxon>
        <taxon>Apocrita</taxon>
        <taxon>Aculeata</taxon>
        <taxon>Apoidea</taxon>
        <taxon>Anthophila</taxon>
        <taxon>Apidae</taxon>
        <taxon>Ceratina</taxon>
        <taxon>Zadontomerus</taxon>
    </lineage>
</organism>
<keyword evidence="1" id="KW-0732">Signal</keyword>
<keyword evidence="2" id="KW-1185">Reference proteome</keyword>
<evidence type="ECO:0000256" key="1">
    <source>
        <dbReference type="SAM" id="SignalP"/>
    </source>
</evidence>
<dbReference type="Proteomes" id="UP000694925">
    <property type="component" value="Unplaced"/>
</dbReference>
<accession>A0AAJ7JI46</accession>
<feature type="chain" id="PRO_5042475460" evidence="1">
    <location>
        <begin position="21"/>
        <end position="203"/>
    </location>
</feature>
<dbReference type="RefSeq" id="XP_017893189.1">
    <property type="nucleotide sequence ID" value="XM_018037700.2"/>
</dbReference>
<evidence type="ECO:0000313" key="3">
    <source>
        <dbReference type="RefSeq" id="XP_017893189.1"/>
    </source>
</evidence>
<name>A0AAJ7JI46_9HYME</name>
<proteinExistence type="predicted"/>
<sequence>MKLLLVVYCLLCLSMTRVQSKPQITRLFPVQREANVSQPEGTNDEAKPLDRLLGKLRATYDFVFRKPENTSNVEKILAKDTSKAAPEAEPVKSIWSIRMQPKDNGKNTGANFQPQRTYLGTNEDWANDIQPLDRLEPLELEDEVENEKDREVEFVTPRTGFQFPVTLSRHFVDWLGSLLGITYGVYSKLARIIYSNNTTIRVH</sequence>
<dbReference type="AlphaFoldDB" id="A0AAJ7JI46"/>
<dbReference type="GeneID" id="108632865"/>
<reference evidence="3" key="1">
    <citation type="submission" date="2025-08" db="UniProtKB">
        <authorList>
            <consortium name="RefSeq"/>
        </authorList>
    </citation>
    <scope>IDENTIFICATION</scope>
    <source>
        <tissue evidence="3">Whole body</tissue>
    </source>
</reference>
<feature type="signal peptide" evidence="1">
    <location>
        <begin position="1"/>
        <end position="20"/>
    </location>
</feature>
<evidence type="ECO:0000313" key="2">
    <source>
        <dbReference type="Proteomes" id="UP000694925"/>
    </source>
</evidence>
<protein>
    <submittedName>
        <fullName evidence="3">Uncharacterized protein LOC108632865</fullName>
    </submittedName>
</protein>
<dbReference type="KEGG" id="ccal:108632865"/>